<feature type="region of interest" description="Disordered" evidence="1">
    <location>
        <begin position="1"/>
        <end position="28"/>
    </location>
</feature>
<dbReference type="GO" id="GO:0003676">
    <property type="term" value="F:nucleic acid binding"/>
    <property type="evidence" value="ECO:0007669"/>
    <property type="project" value="InterPro"/>
</dbReference>
<reference evidence="2" key="1">
    <citation type="submission" date="2020-08" db="EMBL/GenBank/DDBJ databases">
        <title>Multicomponent nature underlies the extraordinary mechanical properties of spider dragline silk.</title>
        <authorList>
            <person name="Kono N."/>
            <person name="Nakamura H."/>
            <person name="Mori M."/>
            <person name="Yoshida Y."/>
            <person name="Ohtoshi R."/>
            <person name="Malay A.D."/>
            <person name="Moran D.A.P."/>
            <person name="Tomita M."/>
            <person name="Numata K."/>
            <person name="Arakawa K."/>
        </authorList>
    </citation>
    <scope>NUCLEOTIDE SEQUENCE</scope>
</reference>
<evidence type="ECO:0000256" key="1">
    <source>
        <dbReference type="SAM" id="MobiDB-lite"/>
    </source>
</evidence>
<accession>A0A8X6SLR3</accession>
<dbReference type="AlphaFoldDB" id="A0A8X6SLR3"/>
<protein>
    <submittedName>
        <fullName evidence="2">Transposable element Tc1 transposase</fullName>
    </submittedName>
</protein>
<evidence type="ECO:0000313" key="2">
    <source>
        <dbReference type="EMBL" id="GFY10656.1"/>
    </source>
</evidence>
<evidence type="ECO:0000313" key="3">
    <source>
        <dbReference type="Proteomes" id="UP000887159"/>
    </source>
</evidence>
<dbReference type="Gene3D" id="3.30.420.10">
    <property type="entry name" value="Ribonuclease H-like superfamily/Ribonuclease H"/>
    <property type="match status" value="1"/>
</dbReference>
<dbReference type="Proteomes" id="UP000887159">
    <property type="component" value="Unassembled WGS sequence"/>
</dbReference>
<organism evidence="2 3">
    <name type="scientific">Trichonephila clavipes</name>
    <name type="common">Golden silk orbweaver</name>
    <name type="synonym">Nephila clavipes</name>
    <dbReference type="NCBI Taxonomy" id="2585209"/>
    <lineage>
        <taxon>Eukaryota</taxon>
        <taxon>Metazoa</taxon>
        <taxon>Ecdysozoa</taxon>
        <taxon>Arthropoda</taxon>
        <taxon>Chelicerata</taxon>
        <taxon>Arachnida</taxon>
        <taxon>Araneae</taxon>
        <taxon>Araneomorphae</taxon>
        <taxon>Entelegynae</taxon>
        <taxon>Araneoidea</taxon>
        <taxon>Nephilidae</taxon>
        <taxon>Trichonephila</taxon>
    </lineage>
</organism>
<keyword evidence="3" id="KW-1185">Reference proteome</keyword>
<dbReference type="InterPro" id="IPR036397">
    <property type="entry name" value="RNaseH_sf"/>
</dbReference>
<sequence length="197" mass="22849">MWPIKDADKNGVDGGRFQRHDGNGRHKAIEDRENRLIVGSTVTALDSSLSTIRRATHTDESRFQLRPNDHRKRVWRRPGQRASPAFNITRRTGAQPRSMVWGAISFDNWIPLVIIRGTLTPQWYVDDILRTVLLPFLLQCLCLIFQKIRPDHMRHCCYELSYNFSNTSLASKITRSIFNRACLEYDGKATAFTREFL</sequence>
<comment type="caution">
    <text evidence="2">The sequence shown here is derived from an EMBL/GenBank/DDBJ whole genome shotgun (WGS) entry which is preliminary data.</text>
</comment>
<proteinExistence type="predicted"/>
<gene>
    <name evidence="2" type="ORF">TNCV_2194771</name>
</gene>
<dbReference type="EMBL" id="BMAU01021300">
    <property type="protein sequence ID" value="GFY10656.1"/>
    <property type="molecule type" value="Genomic_DNA"/>
</dbReference>
<name>A0A8X6SLR3_TRICX</name>